<evidence type="ECO:0000259" key="2">
    <source>
        <dbReference type="Pfam" id="PF02878"/>
    </source>
</evidence>
<dbReference type="EMBL" id="WJHE01001194">
    <property type="protein sequence ID" value="MST34750.1"/>
    <property type="molecule type" value="Genomic_DNA"/>
</dbReference>
<dbReference type="Gene3D" id="3.40.120.10">
    <property type="entry name" value="Alpha-D-Glucose-1,6-Bisphosphate, subunit A, domain 3"/>
    <property type="match status" value="1"/>
</dbReference>
<reference evidence="3 4" key="1">
    <citation type="submission" date="2019-11" db="EMBL/GenBank/DDBJ databases">
        <title>Acidiferrimicrobium australis gen. nov., sp. nov., an acidophilic and obligately heterotrophic, member of the Actinobacteria that catalyses dissimilatory oxido- reduction of iron isolated from metal-rich acidic water in Chile.</title>
        <authorList>
            <person name="Gonzalez D."/>
            <person name="Huber K."/>
            <person name="Hedrich S."/>
            <person name="Rojas-Villalobos C."/>
            <person name="Quatrini R."/>
            <person name="Dinamarca M.A."/>
            <person name="Schwarz A."/>
            <person name="Canales C."/>
            <person name="Nancucheo I."/>
        </authorList>
    </citation>
    <scope>NUCLEOTIDE SEQUENCE [LARGE SCALE GENOMIC DNA]</scope>
    <source>
        <strain evidence="3 4">USS-CCA1</strain>
    </source>
</reference>
<dbReference type="InterPro" id="IPR005844">
    <property type="entry name" value="A-D-PHexomutase_a/b/a-I"/>
</dbReference>
<name>A0ABW9QY05_9ACTN</name>
<accession>A0ABW9QY05</accession>
<proteinExistence type="inferred from homology"/>
<dbReference type="SUPFAM" id="SSF51161">
    <property type="entry name" value="Trimeric LpxA-like enzymes"/>
    <property type="match status" value="1"/>
</dbReference>
<feature type="domain" description="Alpha-D-phosphohexomutase alpha/beta/alpha" evidence="2">
    <location>
        <begin position="46"/>
        <end position="103"/>
    </location>
</feature>
<comment type="caution">
    <text evidence="3">The sequence shown here is derived from an EMBL/GenBank/DDBJ whole genome shotgun (WGS) entry which is preliminary data.</text>
</comment>
<evidence type="ECO:0000313" key="4">
    <source>
        <dbReference type="Proteomes" id="UP000437736"/>
    </source>
</evidence>
<dbReference type="SUPFAM" id="SSF53738">
    <property type="entry name" value="Phosphoglucomutase, first 3 domains"/>
    <property type="match status" value="1"/>
</dbReference>
<sequence>MVADDCIVGTDALIHPGVAVYPGKTVDAGASVDSSIVWETRRPRSVLGAAGVTGLANLDVTPELAVRLAMAFASTIRRGGRVMVSRDTSRVGRMLARAVMAGL</sequence>
<protein>
    <submittedName>
        <fullName evidence="3">Mannose-1-phosphate guanyltransferase</fullName>
    </submittedName>
</protein>
<feature type="non-terminal residue" evidence="3">
    <location>
        <position position="103"/>
    </location>
</feature>
<dbReference type="InterPro" id="IPR011004">
    <property type="entry name" value="Trimer_LpxA-like_sf"/>
</dbReference>
<dbReference type="InterPro" id="IPR016055">
    <property type="entry name" value="A-D-PHexomutase_a/b/a-I/II/III"/>
</dbReference>
<keyword evidence="4" id="KW-1185">Reference proteome</keyword>
<comment type="similarity">
    <text evidence="1">Belongs to the phosphohexose mutase family.</text>
</comment>
<dbReference type="Proteomes" id="UP000437736">
    <property type="component" value="Unassembled WGS sequence"/>
</dbReference>
<evidence type="ECO:0000256" key="1">
    <source>
        <dbReference type="ARBA" id="ARBA00010231"/>
    </source>
</evidence>
<evidence type="ECO:0000313" key="3">
    <source>
        <dbReference type="EMBL" id="MST34750.1"/>
    </source>
</evidence>
<dbReference type="Pfam" id="PF02878">
    <property type="entry name" value="PGM_PMM_I"/>
    <property type="match status" value="1"/>
</dbReference>
<organism evidence="3 4">
    <name type="scientific">Acidiferrimicrobium australe</name>
    <dbReference type="NCBI Taxonomy" id="2664430"/>
    <lineage>
        <taxon>Bacteria</taxon>
        <taxon>Bacillati</taxon>
        <taxon>Actinomycetota</taxon>
        <taxon>Acidimicrobiia</taxon>
        <taxon>Acidimicrobiales</taxon>
        <taxon>Acidimicrobiaceae</taxon>
        <taxon>Acidiferrimicrobium</taxon>
    </lineage>
</organism>
<gene>
    <name evidence="3" type="ORF">GHK86_18730</name>
</gene>